<dbReference type="SMART" id="SM01080">
    <property type="entry name" value="CHASE2"/>
    <property type="match status" value="1"/>
</dbReference>
<keyword evidence="1" id="KW-0472">Membrane</keyword>
<dbReference type="SUPFAM" id="SSF55073">
    <property type="entry name" value="Nucleotide cyclase"/>
    <property type="match status" value="1"/>
</dbReference>
<dbReference type="InterPro" id="IPR001054">
    <property type="entry name" value="A/G_cyclase"/>
</dbReference>
<keyword evidence="1" id="KW-0812">Transmembrane</keyword>
<feature type="domain" description="Guanylate cyclase" evidence="2">
    <location>
        <begin position="492"/>
        <end position="623"/>
    </location>
</feature>
<dbReference type="Proteomes" id="UP001595629">
    <property type="component" value="Unassembled WGS sequence"/>
</dbReference>
<dbReference type="InterPro" id="IPR029787">
    <property type="entry name" value="Nucleotide_cyclase"/>
</dbReference>
<evidence type="ECO:0000313" key="3">
    <source>
        <dbReference type="EMBL" id="MFC3615792.1"/>
    </source>
</evidence>
<accession>A0ABV7TJI1</accession>
<dbReference type="PROSITE" id="PS50125">
    <property type="entry name" value="GUANYLATE_CYCLASE_2"/>
    <property type="match status" value="1"/>
</dbReference>
<proteinExistence type="predicted"/>
<feature type="transmembrane region" description="Helical" evidence="1">
    <location>
        <begin position="432"/>
        <end position="450"/>
    </location>
</feature>
<sequence length="743" mass="79373">MTTGDHRVSRRRRALGRLLPLTILTVSALLFGAAWRIAEPEAAGHLRNIAYDEYQKWHPRNFDPDLPVRIVAIDEASLTRLGQWPWPRSRLAELVMKLGALGAATVALDIVLAEPDRMSPDQIASLVDDDAERARVTRALAALPDGDARMADALESVPSVLGIALTNEAPRQSPGGLPPKAGFAVAGDPPQEFLPVFSGMTAPLPGLANAATGLAALNWMPGRDQIVRDVPLLFALPDGRLVPSLAVEALRVAQGASTFVVRSSNASGQSAMGARTGVNALRIGAFDVPTSPRGSLLLHYTPPQPERFIPAWRVALDDVSSDEIAGRIILIGATAPGLFDIQSTPTASSVPGIEINAQVIEHIITGTELGRPDWAEGLEFMAFATLVLFCAVLAAFFSPTTAVMTGVVTLAAVSIASYLAFARLDLFIDPTFPVIGSAITLFSTTSLVAIRERAERRWVREAFGHYVSRDLVRELEDDPEALALGGDLRPMSVLFSDVRGFTTAAEGMSAAQLTEFVNALFTALTDVIIENRGTIDKFMGDAVMAFWNAPLNEPDHAARACQTALEMLDALERFNAENAHRFPETGIGIGINTGECYVGNFGSHHRFDYSVIGDEVNVASRLEGQTRPYDVPILVGGATAKAARSRGYVLTMVDEVQVKGRIEPVEIYALLGGPDHPVDQARLEAGEMVERIALARAQGNLEAAREALGAARHTEFAAALAIHADALAAMSRNEGSTLAGNTG</sequence>
<dbReference type="RefSeq" id="WP_386737077.1">
    <property type="nucleotide sequence ID" value="NZ_JBHRXI010000025.1"/>
</dbReference>
<dbReference type="Pfam" id="PF00211">
    <property type="entry name" value="Guanylate_cyc"/>
    <property type="match status" value="1"/>
</dbReference>
<keyword evidence="1" id="KW-1133">Transmembrane helix</keyword>
<gene>
    <name evidence="3" type="ORF">ACFORG_18740</name>
</gene>
<dbReference type="InterPro" id="IPR007890">
    <property type="entry name" value="CHASE2"/>
</dbReference>
<dbReference type="SMART" id="SM00044">
    <property type="entry name" value="CYCc"/>
    <property type="match status" value="1"/>
</dbReference>
<dbReference type="PANTHER" id="PTHR43081:SF1">
    <property type="entry name" value="ADENYLATE CYCLASE, TERMINAL-DIFFERENTIATION SPECIFIC"/>
    <property type="match status" value="1"/>
</dbReference>
<reference evidence="4" key="1">
    <citation type="journal article" date="2019" name="Int. J. Syst. Evol. Microbiol.">
        <title>The Global Catalogue of Microorganisms (GCM) 10K type strain sequencing project: providing services to taxonomists for standard genome sequencing and annotation.</title>
        <authorList>
            <consortium name="The Broad Institute Genomics Platform"/>
            <consortium name="The Broad Institute Genome Sequencing Center for Infectious Disease"/>
            <person name="Wu L."/>
            <person name="Ma J."/>
        </authorList>
    </citation>
    <scope>NUCLEOTIDE SEQUENCE [LARGE SCALE GENOMIC DNA]</scope>
    <source>
        <strain evidence="4">KCTC 42911</strain>
    </source>
</reference>
<keyword evidence="4" id="KW-1185">Reference proteome</keyword>
<evidence type="ECO:0000313" key="4">
    <source>
        <dbReference type="Proteomes" id="UP001595629"/>
    </source>
</evidence>
<name>A0ABV7TJI1_9RHOB</name>
<dbReference type="EMBL" id="JBHRXI010000025">
    <property type="protein sequence ID" value="MFC3615792.1"/>
    <property type="molecule type" value="Genomic_DNA"/>
</dbReference>
<protein>
    <submittedName>
        <fullName evidence="3">CHASE2 domain-containing protein</fullName>
    </submittedName>
</protein>
<dbReference type="PANTHER" id="PTHR43081">
    <property type="entry name" value="ADENYLATE CYCLASE, TERMINAL-DIFFERENTIATION SPECIFIC-RELATED"/>
    <property type="match status" value="1"/>
</dbReference>
<dbReference type="CDD" id="cd07302">
    <property type="entry name" value="CHD"/>
    <property type="match status" value="1"/>
</dbReference>
<feature type="transmembrane region" description="Helical" evidence="1">
    <location>
        <begin position="380"/>
        <end position="397"/>
    </location>
</feature>
<evidence type="ECO:0000256" key="1">
    <source>
        <dbReference type="SAM" id="Phobius"/>
    </source>
</evidence>
<dbReference type="Pfam" id="PF05226">
    <property type="entry name" value="CHASE2"/>
    <property type="match status" value="1"/>
</dbReference>
<dbReference type="Gene3D" id="3.30.70.1230">
    <property type="entry name" value="Nucleotide cyclase"/>
    <property type="match status" value="1"/>
</dbReference>
<dbReference type="InterPro" id="IPR050697">
    <property type="entry name" value="Adenylyl/Guanylyl_Cyclase_3/4"/>
</dbReference>
<evidence type="ECO:0000259" key="2">
    <source>
        <dbReference type="PROSITE" id="PS50125"/>
    </source>
</evidence>
<comment type="caution">
    <text evidence="3">The sequence shown here is derived from an EMBL/GenBank/DDBJ whole genome shotgun (WGS) entry which is preliminary data.</text>
</comment>
<organism evidence="3 4">
    <name type="scientific">Lutimaribacter marinistellae</name>
    <dbReference type="NCBI Taxonomy" id="1820329"/>
    <lineage>
        <taxon>Bacteria</taxon>
        <taxon>Pseudomonadati</taxon>
        <taxon>Pseudomonadota</taxon>
        <taxon>Alphaproteobacteria</taxon>
        <taxon>Rhodobacterales</taxon>
        <taxon>Roseobacteraceae</taxon>
        <taxon>Lutimaribacter</taxon>
    </lineage>
</organism>
<feature type="transmembrane region" description="Helical" evidence="1">
    <location>
        <begin position="402"/>
        <end position="420"/>
    </location>
</feature>